<sequence length="72" mass="8136">MEQPCGISSMPTNGSSALEESLESVCWGHSITRERRLFIDTAHLRWPRWLFWAGIPNSPFPGKSVPRLPSVK</sequence>
<organism evidence="1 2">
    <name type="scientific">Daphnia magna</name>
    <dbReference type="NCBI Taxonomy" id="35525"/>
    <lineage>
        <taxon>Eukaryota</taxon>
        <taxon>Metazoa</taxon>
        <taxon>Ecdysozoa</taxon>
        <taxon>Arthropoda</taxon>
        <taxon>Crustacea</taxon>
        <taxon>Branchiopoda</taxon>
        <taxon>Diplostraca</taxon>
        <taxon>Cladocera</taxon>
        <taxon>Anomopoda</taxon>
        <taxon>Daphniidae</taxon>
        <taxon>Daphnia</taxon>
    </lineage>
</organism>
<comment type="caution">
    <text evidence="1">The sequence shown here is derived from an EMBL/GenBank/DDBJ whole genome shotgun (WGS) entry which is preliminary data.</text>
</comment>
<dbReference type="EMBL" id="JAOYFB010000038">
    <property type="protein sequence ID" value="KAK4027730.1"/>
    <property type="molecule type" value="Genomic_DNA"/>
</dbReference>
<dbReference type="Proteomes" id="UP001234178">
    <property type="component" value="Unassembled WGS sequence"/>
</dbReference>
<keyword evidence="2" id="KW-1185">Reference proteome</keyword>
<reference evidence="1 2" key="1">
    <citation type="journal article" date="2023" name="Nucleic Acids Res.">
        <title>The hologenome of Daphnia magna reveals possible DNA methylation and microbiome-mediated evolution of the host genome.</title>
        <authorList>
            <person name="Chaturvedi A."/>
            <person name="Li X."/>
            <person name="Dhandapani V."/>
            <person name="Marshall H."/>
            <person name="Kissane S."/>
            <person name="Cuenca-Cambronero M."/>
            <person name="Asole G."/>
            <person name="Calvet F."/>
            <person name="Ruiz-Romero M."/>
            <person name="Marangio P."/>
            <person name="Guigo R."/>
            <person name="Rago D."/>
            <person name="Mirbahai L."/>
            <person name="Eastwood N."/>
            <person name="Colbourne J.K."/>
            <person name="Zhou J."/>
            <person name="Mallon E."/>
            <person name="Orsini L."/>
        </authorList>
    </citation>
    <scope>NUCLEOTIDE SEQUENCE [LARGE SCALE GENOMIC DNA]</scope>
    <source>
        <strain evidence="1">LRV0_1</strain>
    </source>
</reference>
<name>A0ABR0ARN5_9CRUS</name>
<evidence type="ECO:0000313" key="1">
    <source>
        <dbReference type="EMBL" id="KAK4027730.1"/>
    </source>
</evidence>
<gene>
    <name evidence="1" type="ORF">OUZ56_016777</name>
</gene>
<evidence type="ECO:0000313" key="2">
    <source>
        <dbReference type="Proteomes" id="UP001234178"/>
    </source>
</evidence>
<accession>A0ABR0ARN5</accession>
<protein>
    <submittedName>
        <fullName evidence="1">Uncharacterized protein</fullName>
    </submittedName>
</protein>
<proteinExistence type="predicted"/>